<dbReference type="InterPro" id="IPR036941">
    <property type="entry name" value="Rcpt_L-dom_sf"/>
</dbReference>
<dbReference type="Gene3D" id="3.80.20.20">
    <property type="entry name" value="Receptor L-domain"/>
    <property type="match status" value="1"/>
</dbReference>
<gene>
    <name evidence="2" type="ORF">AAG570_008930</name>
</gene>
<dbReference type="InterPro" id="IPR000494">
    <property type="entry name" value="Rcpt_L-dom"/>
</dbReference>
<dbReference type="EMBL" id="JBFDAA010000003">
    <property type="protein sequence ID" value="KAL1138868.1"/>
    <property type="molecule type" value="Genomic_DNA"/>
</dbReference>
<organism evidence="2 3">
    <name type="scientific">Ranatra chinensis</name>
    <dbReference type="NCBI Taxonomy" id="642074"/>
    <lineage>
        <taxon>Eukaryota</taxon>
        <taxon>Metazoa</taxon>
        <taxon>Ecdysozoa</taxon>
        <taxon>Arthropoda</taxon>
        <taxon>Hexapoda</taxon>
        <taxon>Insecta</taxon>
        <taxon>Pterygota</taxon>
        <taxon>Neoptera</taxon>
        <taxon>Paraneoptera</taxon>
        <taxon>Hemiptera</taxon>
        <taxon>Heteroptera</taxon>
        <taxon>Panheteroptera</taxon>
        <taxon>Nepomorpha</taxon>
        <taxon>Nepidae</taxon>
        <taxon>Ranatrinae</taxon>
        <taxon>Ranatra</taxon>
    </lineage>
</organism>
<feature type="domain" description="Receptor L-domain" evidence="1">
    <location>
        <begin position="15"/>
        <end position="112"/>
    </location>
</feature>
<keyword evidence="3" id="KW-1185">Reference proteome</keyword>
<proteinExistence type="predicted"/>
<evidence type="ECO:0000259" key="1">
    <source>
        <dbReference type="Pfam" id="PF01030"/>
    </source>
</evidence>
<dbReference type="Proteomes" id="UP001558652">
    <property type="component" value="Unassembled WGS sequence"/>
</dbReference>
<evidence type="ECO:0000313" key="3">
    <source>
        <dbReference type="Proteomes" id="UP001558652"/>
    </source>
</evidence>
<dbReference type="SUPFAM" id="SSF52058">
    <property type="entry name" value="L domain-like"/>
    <property type="match status" value="1"/>
</dbReference>
<evidence type="ECO:0000313" key="2">
    <source>
        <dbReference type="EMBL" id="KAL1138868.1"/>
    </source>
</evidence>
<dbReference type="Pfam" id="PF01030">
    <property type="entry name" value="Recep_L_domain"/>
    <property type="match status" value="1"/>
</dbReference>
<reference evidence="2 3" key="1">
    <citation type="submission" date="2024-07" db="EMBL/GenBank/DDBJ databases">
        <title>Chromosome-level genome assembly of the water stick insect Ranatra chinensis (Heteroptera: Nepidae).</title>
        <authorList>
            <person name="Liu X."/>
        </authorList>
    </citation>
    <scope>NUCLEOTIDE SEQUENCE [LARGE SCALE GENOMIC DNA]</scope>
    <source>
        <strain evidence="2">Cailab_2021Rc</strain>
        <tissue evidence="2">Muscle</tissue>
    </source>
</reference>
<protein>
    <recommendedName>
        <fullName evidence="1">Receptor L-domain domain-containing protein</fullName>
    </recommendedName>
</protein>
<name>A0ABD0Z9E1_9HEMI</name>
<accession>A0ABD0Z9E1</accession>
<comment type="caution">
    <text evidence="2">The sequence shown here is derived from an EMBL/GenBank/DDBJ whole genome shotgun (WGS) entry which is preliminary data.</text>
</comment>
<sequence>MDIKNRASNLSVLKDCNVIEGYLRIVLMEKTTVDDFKDLSFPELREVTGNIIFYRVRGLTSIGRLFPNLRVIRGEDLFMYYSLVVYKMFSLKEIALPGLTVLRGGVIISENRGKSPVLFLFSHVKINYIPSSK</sequence>
<dbReference type="AlphaFoldDB" id="A0ABD0Z9E1"/>